<dbReference type="EMBL" id="LAZR01014239">
    <property type="protein sequence ID" value="KKM18364.1"/>
    <property type="molecule type" value="Genomic_DNA"/>
</dbReference>
<comment type="caution">
    <text evidence="2">The sequence shown here is derived from an EMBL/GenBank/DDBJ whole genome shotgun (WGS) entry which is preliminary data.</text>
</comment>
<sequence length="110" mass="11962">PDDGSLVGVRAFTPKVTRLDIFLGVVPETSRVGHKDGQEETAEDPSGARANHGDRVIADALAWFLAADVKAKREVVKLDPPVGSLAWRIARREKKKEPAGRQLLHSDGWG</sequence>
<gene>
    <name evidence="2" type="ORF">LCGC14_1666400</name>
</gene>
<dbReference type="AlphaFoldDB" id="A0A0F9IF62"/>
<evidence type="ECO:0000313" key="2">
    <source>
        <dbReference type="EMBL" id="KKM18364.1"/>
    </source>
</evidence>
<reference evidence="2" key="1">
    <citation type="journal article" date="2015" name="Nature">
        <title>Complex archaea that bridge the gap between prokaryotes and eukaryotes.</title>
        <authorList>
            <person name="Spang A."/>
            <person name="Saw J.H."/>
            <person name="Jorgensen S.L."/>
            <person name="Zaremba-Niedzwiedzka K."/>
            <person name="Martijn J."/>
            <person name="Lind A.E."/>
            <person name="van Eijk R."/>
            <person name="Schleper C."/>
            <person name="Guy L."/>
            <person name="Ettema T.J."/>
        </authorList>
    </citation>
    <scope>NUCLEOTIDE SEQUENCE</scope>
</reference>
<accession>A0A0F9IF62</accession>
<name>A0A0F9IF62_9ZZZZ</name>
<organism evidence="2">
    <name type="scientific">marine sediment metagenome</name>
    <dbReference type="NCBI Taxonomy" id="412755"/>
    <lineage>
        <taxon>unclassified sequences</taxon>
        <taxon>metagenomes</taxon>
        <taxon>ecological metagenomes</taxon>
    </lineage>
</organism>
<evidence type="ECO:0000256" key="1">
    <source>
        <dbReference type="SAM" id="MobiDB-lite"/>
    </source>
</evidence>
<protein>
    <submittedName>
        <fullName evidence="2">Uncharacterized protein</fullName>
    </submittedName>
</protein>
<feature type="non-terminal residue" evidence="2">
    <location>
        <position position="1"/>
    </location>
</feature>
<proteinExistence type="predicted"/>
<feature type="region of interest" description="Disordered" evidence="1">
    <location>
        <begin position="30"/>
        <end position="51"/>
    </location>
</feature>